<dbReference type="GO" id="GO:0003952">
    <property type="term" value="F:NAD+ synthase (glutamine-hydrolyzing) activity"/>
    <property type="evidence" value="ECO:0007669"/>
    <property type="project" value="InterPro"/>
</dbReference>
<proteinExistence type="predicted"/>
<dbReference type="InterPro" id="IPR036526">
    <property type="entry name" value="C-N_Hydrolase_sf"/>
</dbReference>
<sequence length="216" mass="24241">MRLLKVDTCNQWEMDFDCNLKNNKESKISAKEVGVVIRLGPELEITGYGCEDHFLELETVAHAAPVLPFDEMKSIMREELSSTIDSIDESRYLKVQYSLSIARIIEFFNPEVVIVNDIRASMLEEVDFKKEASNMESFKIYLESMELTRQATTPKVFGSLKACETFHADVHAGIVGLISPKTWSAMEMFSGSLATEEYESMASALIDTGATNVDVD</sequence>
<dbReference type="Proteomes" id="UP000243975">
    <property type="component" value="Unassembled WGS sequence"/>
</dbReference>
<dbReference type="EMBL" id="LEKV01004264">
    <property type="protein sequence ID" value="KVH96611.1"/>
    <property type="molecule type" value="Genomic_DNA"/>
</dbReference>
<evidence type="ECO:0000256" key="1">
    <source>
        <dbReference type="ARBA" id="ARBA00022598"/>
    </source>
</evidence>
<dbReference type="Gramene" id="KVH96611">
    <property type="protein sequence ID" value="KVH96611"/>
    <property type="gene ID" value="Ccrd_001302"/>
</dbReference>
<dbReference type="Gene3D" id="3.60.110.10">
    <property type="entry name" value="Carbon-nitrogen hydrolase"/>
    <property type="match status" value="1"/>
</dbReference>
<dbReference type="GO" id="GO:0004359">
    <property type="term" value="F:glutaminase activity"/>
    <property type="evidence" value="ECO:0007669"/>
    <property type="project" value="InterPro"/>
</dbReference>
<dbReference type="GO" id="GO:0005737">
    <property type="term" value="C:cytoplasm"/>
    <property type="evidence" value="ECO:0007669"/>
    <property type="project" value="InterPro"/>
</dbReference>
<reference evidence="2 3" key="1">
    <citation type="journal article" date="2016" name="Sci. Rep.">
        <title>The genome sequence of the outbreeding globe artichoke constructed de novo incorporating a phase-aware low-pass sequencing strategy of F1 progeny.</title>
        <authorList>
            <person name="Scaglione D."/>
            <person name="Reyes-Chin-Wo S."/>
            <person name="Acquadro A."/>
            <person name="Froenicke L."/>
            <person name="Portis E."/>
            <person name="Beitel C."/>
            <person name="Tirone M."/>
            <person name="Mauro R."/>
            <person name="Lo Monaco A."/>
            <person name="Mauromicale G."/>
            <person name="Faccioli P."/>
            <person name="Cattivelli L."/>
            <person name="Rieseberg L."/>
            <person name="Michelmore R."/>
            <person name="Lanteri S."/>
        </authorList>
    </citation>
    <scope>NUCLEOTIDE SEQUENCE [LARGE SCALE GENOMIC DNA]</scope>
    <source>
        <strain evidence="2">2C</strain>
    </source>
</reference>
<accession>A0A118JXA0</accession>
<gene>
    <name evidence="2" type="ORF">Ccrd_001302</name>
</gene>
<dbReference type="PANTHER" id="PTHR23090">
    <property type="entry name" value="NH 3 /GLUTAMINE-DEPENDENT NAD + SYNTHETASE"/>
    <property type="match status" value="1"/>
</dbReference>
<keyword evidence="3" id="KW-1185">Reference proteome</keyword>
<dbReference type="PANTHER" id="PTHR23090:SF9">
    <property type="entry name" value="GLUTAMINE-DEPENDENT NAD(+) SYNTHETASE"/>
    <property type="match status" value="1"/>
</dbReference>
<protein>
    <submittedName>
        <fullName evidence="2">Uncharacterized protein</fullName>
    </submittedName>
</protein>
<dbReference type="AlphaFoldDB" id="A0A118JXA0"/>
<organism evidence="2 3">
    <name type="scientific">Cynara cardunculus var. scolymus</name>
    <name type="common">Globe artichoke</name>
    <name type="synonym">Cynara scolymus</name>
    <dbReference type="NCBI Taxonomy" id="59895"/>
    <lineage>
        <taxon>Eukaryota</taxon>
        <taxon>Viridiplantae</taxon>
        <taxon>Streptophyta</taxon>
        <taxon>Embryophyta</taxon>
        <taxon>Tracheophyta</taxon>
        <taxon>Spermatophyta</taxon>
        <taxon>Magnoliopsida</taxon>
        <taxon>eudicotyledons</taxon>
        <taxon>Gunneridae</taxon>
        <taxon>Pentapetalae</taxon>
        <taxon>asterids</taxon>
        <taxon>campanulids</taxon>
        <taxon>Asterales</taxon>
        <taxon>Asteraceae</taxon>
        <taxon>Carduoideae</taxon>
        <taxon>Cardueae</taxon>
        <taxon>Carduinae</taxon>
        <taxon>Cynara</taxon>
    </lineage>
</organism>
<dbReference type="InterPro" id="IPR003694">
    <property type="entry name" value="NAD_synthase"/>
</dbReference>
<comment type="caution">
    <text evidence="2">The sequence shown here is derived from an EMBL/GenBank/DDBJ whole genome shotgun (WGS) entry which is preliminary data.</text>
</comment>
<evidence type="ECO:0000313" key="2">
    <source>
        <dbReference type="EMBL" id="KVH96611.1"/>
    </source>
</evidence>
<name>A0A118JXA0_CYNCS</name>
<dbReference type="GO" id="GO:0009435">
    <property type="term" value="P:NAD+ biosynthetic process"/>
    <property type="evidence" value="ECO:0007669"/>
    <property type="project" value="InterPro"/>
</dbReference>
<evidence type="ECO:0000313" key="3">
    <source>
        <dbReference type="Proteomes" id="UP000243975"/>
    </source>
</evidence>
<dbReference type="STRING" id="59895.A0A118JXA0"/>
<keyword evidence="1" id="KW-0436">Ligase</keyword>